<feature type="binding site" evidence="7">
    <location>
        <begin position="157"/>
        <end position="158"/>
    </location>
    <ligand>
        <name>UDP-N-acetyl-alpha-D-muramoyl-L-alanyl-D-glutamate</name>
        <dbReference type="ChEBI" id="CHEBI:83900"/>
    </ligand>
</feature>
<keyword evidence="7" id="KW-0067">ATP-binding</keyword>
<dbReference type="Pfam" id="PF08245">
    <property type="entry name" value="Mur_ligase_M"/>
    <property type="match status" value="1"/>
</dbReference>
<evidence type="ECO:0000256" key="8">
    <source>
        <dbReference type="RuleBase" id="RU004135"/>
    </source>
</evidence>
<dbReference type="Gene3D" id="3.90.190.20">
    <property type="entry name" value="Mur ligase, C-terminal domain"/>
    <property type="match status" value="1"/>
</dbReference>
<comment type="cofactor">
    <cofactor evidence="7">
        <name>Mg(2+)</name>
        <dbReference type="ChEBI" id="CHEBI:18420"/>
    </cofactor>
</comment>
<dbReference type="GO" id="GO:0008360">
    <property type="term" value="P:regulation of cell shape"/>
    <property type="evidence" value="ECO:0007669"/>
    <property type="project" value="UniProtKB-KW"/>
</dbReference>
<dbReference type="NCBIfam" id="NF001126">
    <property type="entry name" value="PRK00139.1-4"/>
    <property type="match status" value="1"/>
</dbReference>
<evidence type="ECO:0000313" key="12">
    <source>
        <dbReference type="EMBL" id="PMD06612.1"/>
    </source>
</evidence>
<comment type="caution">
    <text evidence="7">Lacks conserved residue(s) required for the propagation of feature annotation.</text>
</comment>
<keyword evidence="7" id="KW-0460">Magnesium</keyword>
<dbReference type="Gene3D" id="3.40.1190.10">
    <property type="entry name" value="Mur-like, catalytic domain"/>
    <property type="match status" value="1"/>
</dbReference>
<feature type="binding site" evidence="7">
    <location>
        <begin position="400"/>
        <end position="403"/>
    </location>
    <ligand>
        <name>meso-2,6-diaminopimelate</name>
        <dbReference type="ChEBI" id="CHEBI:57791"/>
    </ligand>
</feature>
<keyword evidence="6 7" id="KW-0961">Cell wall biogenesis/degradation</keyword>
<evidence type="ECO:0000256" key="5">
    <source>
        <dbReference type="ARBA" id="ARBA00023306"/>
    </source>
</evidence>
<evidence type="ECO:0000256" key="6">
    <source>
        <dbReference type="ARBA" id="ARBA00023316"/>
    </source>
</evidence>
<dbReference type="SUPFAM" id="SSF53244">
    <property type="entry name" value="MurD-like peptide ligases, peptide-binding domain"/>
    <property type="match status" value="1"/>
</dbReference>
<feature type="short sequence motif" description="Meso-diaminopimelate recognition motif" evidence="7">
    <location>
        <begin position="400"/>
        <end position="403"/>
    </location>
</feature>
<dbReference type="GO" id="GO:0051301">
    <property type="term" value="P:cell division"/>
    <property type="evidence" value="ECO:0007669"/>
    <property type="project" value="UniProtKB-KW"/>
</dbReference>
<name>A0A2N6VR46_9MICO</name>
<evidence type="ECO:0000313" key="13">
    <source>
        <dbReference type="Proteomes" id="UP000235598"/>
    </source>
</evidence>
<feature type="binding site" evidence="7">
    <location>
        <position position="184"/>
    </location>
    <ligand>
        <name>UDP-N-acetyl-alpha-D-muramoyl-L-alanyl-D-glutamate</name>
        <dbReference type="ChEBI" id="CHEBI:83900"/>
    </ligand>
</feature>
<sequence length="491" mass="51975">MKIADLTLENTTVMGDPDRDITSVDNDSRTTKPGGLYAAFPGANVHGASFAAQLVDQGVHAFLTDPAGVEIMREASLDFTDLTILVHEFPRAVAGHIAAQVYGTGASPAMFGVTGTNGKTTTTFILDAFLQALGHTTGLIGTVATVIAGDRVDSVRTTPEAAALHQLLARMRDAGVDTCSMEVSSHALSQYRVDGAHFDVVSFTNLSQDHLDYHGTMDEYFNAKATLFTPVFASRGVVVLADDWARKLVSVSQIPVVTVSMNSEDKPDYLVVQGAKWELHTPQGNISFTPVLPGLFNVTNTALALAMLLESGASFEAVASIANGTEVVVPGRMEVVNAAHPRAIIDYSHTPDAIEKVLDRLSGDPVVVVVGAGGDRDSTKRAAMGEAAARGADVVIVTDDNPRSEDPASIRAQVLAGAREATDVRAHTIEEADGRGLAIRRAVELAGVNGTIVVAGKGHETGQEIAGEVLPFSDRDQTREAIEAYHREENR</sequence>
<evidence type="ECO:0000256" key="7">
    <source>
        <dbReference type="HAMAP-Rule" id="MF_00208"/>
    </source>
</evidence>
<dbReference type="EMBL" id="PNHK01000001">
    <property type="protein sequence ID" value="PMD06612.1"/>
    <property type="molecule type" value="Genomic_DNA"/>
</dbReference>
<feature type="domain" description="Mur ligase N-terminal catalytic" evidence="9">
    <location>
        <begin position="21"/>
        <end position="69"/>
    </location>
</feature>
<keyword evidence="7 12" id="KW-0436">Ligase</keyword>
<dbReference type="GO" id="GO:0000287">
    <property type="term" value="F:magnesium ion binding"/>
    <property type="evidence" value="ECO:0007669"/>
    <property type="project" value="UniProtKB-UniRule"/>
</dbReference>
<dbReference type="InterPro" id="IPR013221">
    <property type="entry name" value="Mur_ligase_cen"/>
</dbReference>
<dbReference type="InterPro" id="IPR035911">
    <property type="entry name" value="MurE/MurF_N"/>
</dbReference>
<dbReference type="GO" id="GO:0071555">
    <property type="term" value="P:cell wall organization"/>
    <property type="evidence" value="ECO:0007669"/>
    <property type="project" value="UniProtKB-KW"/>
</dbReference>
<dbReference type="SUPFAM" id="SSF63418">
    <property type="entry name" value="MurE/MurF N-terminal domain"/>
    <property type="match status" value="1"/>
</dbReference>
<evidence type="ECO:0000256" key="1">
    <source>
        <dbReference type="ARBA" id="ARBA00005898"/>
    </source>
</evidence>
<evidence type="ECO:0000259" key="10">
    <source>
        <dbReference type="Pfam" id="PF02875"/>
    </source>
</evidence>
<comment type="pathway">
    <text evidence="7 8">Cell wall biogenesis; peptidoglycan biosynthesis.</text>
</comment>
<protein>
    <recommendedName>
        <fullName evidence="7">UDP-N-acetylmuramoyl-L-alanyl-D-glutamate--2,6-diaminopimelate ligase</fullName>
        <ecNumber evidence="7">6.3.2.13</ecNumber>
    </recommendedName>
    <alternativeName>
        <fullName evidence="7">Meso-A2pm-adding enzyme</fullName>
    </alternativeName>
    <alternativeName>
        <fullName evidence="7">Meso-diaminopimelate-adding enzyme</fullName>
    </alternativeName>
    <alternativeName>
        <fullName evidence="7">UDP-MurNAc-L-Ala-D-Glu:meso-diaminopimelate ligase</fullName>
    </alternativeName>
    <alternativeName>
        <fullName evidence="7">UDP-MurNAc-tripeptide synthetase</fullName>
    </alternativeName>
    <alternativeName>
        <fullName evidence="7">UDP-N-acetylmuramyl-tripeptide synthetase</fullName>
    </alternativeName>
</protein>
<dbReference type="GO" id="GO:0008765">
    <property type="term" value="F:UDP-N-acetylmuramoylalanyl-D-glutamate-2,6-diaminopimelate ligase activity"/>
    <property type="evidence" value="ECO:0007669"/>
    <property type="project" value="UniProtKB-UniRule"/>
</dbReference>
<organism evidence="12 13">
    <name type="scientific">Brevibacterium paucivorans</name>
    <dbReference type="NCBI Taxonomy" id="170994"/>
    <lineage>
        <taxon>Bacteria</taxon>
        <taxon>Bacillati</taxon>
        <taxon>Actinomycetota</taxon>
        <taxon>Actinomycetes</taxon>
        <taxon>Micrococcales</taxon>
        <taxon>Brevibacteriaceae</taxon>
        <taxon>Brevibacterium</taxon>
    </lineage>
</organism>
<dbReference type="NCBIfam" id="TIGR01085">
    <property type="entry name" value="murE"/>
    <property type="match status" value="1"/>
</dbReference>
<keyword evidence="2 7" id="KW-0132">Cell division</keyword>
<comment type="catalytic activity">
    <reaction evidence="7">
        <text>UDP-N-acetyl-alpha-D-muramoyl-L-alanyl-D-glutamate + meso-2,6-diaminopimelate + ATP = UDP-N-acetyl-alpha-D-muramoyl-L-alanyl-gamma-D-glutamyl-meso-2,6-diaminopimelate + ADP + phosphate + H(+)</text>
        <dbReference type="Rhea" id="RHEA:23676"/>
        <dbReference type="ChEBI" id="CHEBI:15378"/>
        <dbReference type="ChEBI" id="CHEBI:30616"/>
        <dbReference type="ChEBI" id="CHEBI:43474"/>
        <dbReference type="ChEBI" id="CHEBI:57791"/>
        <dbReference type="ChEBI" id="CHEBI:83900"/>
        <dbReference type="ChEBI" id="CHEBI:83905"/>
        <dbReference type="ChEBI" id="CHEBI:456216"/>
        <dbReference type="EC" id="6.3.2.13"/>
    </reaction>
</comment>
<dbReference type="PANTHER" id="PTHR23135">
    <property type="entry name" value="MUR LIGASE FAMILY MEMBER"/>
    <property type="match status" value="1"/>
</dbReference>
<gene>
    <name evidence="7" type="primary">murE</name>
    <name evidence="12" type="ORF">CJ199_04450</name>
</gene>
<feature type="domain" description="Mur ligase central" evidence="11">
    <location>
        <begin position="113"/>
        <end position="307"/>
    </location>
</feature>
<dbReference type="InterPro" id="IPR036565">
    <property type="entry name" value="Mur-like_cat_sf"/>
</dbReference>
<reference evidence="12 13" key="1">
    <citation type="submission" date="2017-09" db="EMBL/GenBank/DDBJ databases">
        <title>Bacterial strain isolated from the female urinary microbiota.</title>
        <authorList>
            <person name="Thomas-White K."/>
            <person name="Kumar N."/>
            <person name="Forster S."/>
            <person name="Putonti C."/>
            <person name="Lawley T."/>
            <person name="Wolfe A.J."/>
        </authorList>
    </citation>
    <scope>NUCLEOTIDE SEQUENCE [LARGE SCALE GENOMIC DNA]</scope>
    <source>
        <strain evidence="12 13">UMB1301</strain>
    </source>
</reference>
<keyword evidence="4 7" id="KW-0573">Peptidoglycan synthesis</keyword>
<dbReference type="Proteomes" id="UP000235598">
    <property type="component" value="Unassembled WGS sequence"/>
</dbReference>
<dbReference type="InterPro" id="IPR036615">
    <property type="entry name" value="Mur_ligase_C_dom_sf"/>
</dbReference>
<dbReference type="Pfam" id="PF01225">
    <property type="entry name" value="Mur_ligase"/>
    <property type="match status" value="1"/>
</dbReference>
<dbReference type="HAMAP" id="MF_00208">
    <property type="entry name" value="MurE"/>
    <property type="match status" value="1"/>
</dbReference>
<keyword evidence="7" id="KW-0547">Nucleotide-binding</keyword>
<comment type="subcellular location">
    <subcellularLocation>
        <location evidence="7 8">Cytoplasm</location>
    </subcellularLocation>
</comment>
<keyword evidence="7" id="KW-0963">Cytoplasm</keyword>
<feature type="binding site" evidence="7">
    <location>
        <position position="376"/>
    </location>
    <ligand>
        <name>meso-2,6-diaminopimelate</name>
        <dbReference type="ChEBI" id="CHEBI:57791"/>
    </ligand>
</feature>
<dbReference type="Pfam" id="PF02875">
    <property type="entry name" value="Mur_ligase_C"/>
    <property type="match status" value="1"/>
</dbReference>
<dbReference type="AlphaFoldDB" id="A0A2N6VR46"/>
<feature type="binding site" evidence="7">
    <location>
        <position position="28"/>
    </location>
    <ligand>
        <name>UDP-N-acetyl-alpha-D-muramoyl-L-alanyl-D-glutamate</name>
        <dbReference type="ChEBI" id="CHEBI:83900"/>
    </ligand>
</feature>
<comment type="function">
    <text evidence="7">Catalyzes the addition of meso-diaminopimelic acid to the nucleotide precursor UDP-N-acetylmuramoyl-L-alanyl-D-glutamate (UMAG) in the biosynthesis of bacterial cell-wall peptidoglycan.</text>
</comment>
<feature type="binding site" evidence="7">
    <location>
        <begin position="115"/>
        <end position="121"/>
    </location>
    <ligand>
        <name>ATP</name>
        <dbReference type="ChEBI" id="CHEBI:30616"/>
    </ligand>
</feature>
<dbReference type="GO" id="GO:0005524">
    <property type="term" value="F:ATP binding"/>
    <property type="evidence" value="ECO:0007669"/>
    <property type="project" value="UniProtKB-UniRule"/>
</dbReference>
<comment type="similarity">
    <text evidence="1 7">Belongs to the MurCDEF family. MurE subfamily.</text>
</comment>
<dbReference type="UniPathway" id="UPA00219"/>
<keyword evidence="3 7" id="KW-0133">Cell shape</keyword>
<accession>A0A2N6VR46</accession>
<dbReference type="RefSeq" id="WP_102238254.1">
    <property type="nucleotide sequence ID" value="NZ_PNHK01000001.1"/>
</dbReference>
<dbReference type="InterPro" id="IPR004101">
    <property type="entry name" value="Mur_ligase_C"/>
</dbReference>
<dbReference type="PANTHER" id="PTHR23135:SF4">
    <property type="entry name" value="UDP-N-ACETYLMURAMOYL-L-ALANYL-D-GLUTAMATE--2,6-DIAMINOPIMELATE LIGASE MURE HOMOLOG, CHLOROPLASTIC"/>
    <property type="match status" value="1"/>
</dbReference>
<evidence type="ECO:0000256" key="3">
    <source>
        <dbReference type="ARBA" id="ARBA00022960"/>
    </source>
</evidence>
<feature type="binding site" evidence="7">
    <location>
        <position position="192"/>
    </location>
    <ligand>
        <name>UDP-N-acetyl-alpha-D-muramoyl-L-alanyl-D-glutamate</name>
        <dbReference type="ChEBI" id="CHEBI:83900"/>
    </ligand>
</feature>
<evidence type="ECO:0000256" key="4">
    <source>
        <dbReference type="ARBA" id="ARBA00022984"/>
    </source>
</evidence>
<dbReference type="OrthoDB" id="9800958at2"/>
<dbReference type="NCBIfam" id="NF001124">
    <property type="entry name" value="PRK00139.1-2"/>
    <property type="match status" value="1"/>
</dbReference>
<feature type="binding site" evidence="7">
    <location>
        <position position="190"/>
    </location>
    <ligand>
        <name>UDP-N-acetyl-alpha-D-muramoyl-L-alanyl-D-glutamate</name>
        <dbReference type="ChEBI" id="CHEBI:83900"/>
    </ligand>
</feature>
<evidence type="ECO:0000259" key="11">
    <source>
        <dbReference type="Pfam" id="PF08245"/>
    </source>
</evidence>
<evidence type="ECO:0000259" key="9">
    <source>
        <dbReference type="Pfam" id="PF01225"/>
    </source>
</evidence>
<feature type="modified residue" description="N6-carboxylysine" evidence="7">
    <location>
        <position position="224"/>
    </location>
</feature>
<dbReference type="GO" id="GO:0009252">
    <property type="term" value="P:peptidoglycan biosynthetic process"/>
    <property type="evidence" value="ECO:0007669"/>
    <property type="project" value="UniProtKB-UniRule"/>
</dbReference>
<feature type="domain" description="Mur ligase C-terminal" evidence="10">
    <location>
        <begin position="331"/>
        <end position="458"/>
    </location>
</feature>
<dbReference type="Gene3D" id="3.40.1390.10">
    <property type="entry name" value="MurE/MurF, N-terminal domain"/>
    <property type="match status" value="1"/>
</dbReference>
<dbReference type="InterPro" id="IPR005761">
    <property type="entry name" value="UDP-N-AcMur-Glu-dNH2Pim_ligase"/>
</dbReference>
<dbReference type="SUPFAM" id="SSF53623">
    <property type="entry name" value="MurD-like peptide ligases, catalytic domain"/>
    <property type="match status" value="1"/>
</dbReference>
<feature type="binding site" evidence="7">
    <location>
        <position position="456"/>
    </location>
    <ligand>
        <name>meso-2,6-diaminopimelate</name>
        <dbReference type="ChEBI" id="CHEBI:57791"/>
    </ligand>
</feature>
<comment type="PTM">
    <text evidence="7">Carboxylation is probably crucial for Mg(2+) binding and, consequently, for the gamma-phosphate positioning of ATP.</text>
</comment>
<comment type="caution">
    <text evidence="12">The sequence shown here is derived from an EMBL/GenBank/DDBJ whole genome shotgun (WGS) entry which is preliminary data.</text>
</comment>
<dbReference type="InterPro" id="IPR000713">
    <property type="entry name" value="Mur_ligase_N"/>
</dbReference>
<proteinExistence type="inferred from homology"/>
<keyword evidence="5 7" id="KW-0131">Cell cycle</keyword>
<evidence type="ECO:0000256" key="2">
    <source>
        <dbReference type="ARBA" id="ARBA00022618"/>
    </source>
</evidence>
<dbReference type="EC" id="6.3.2.13" evidence="7"/>
<dbReference type="GO" id="GO:0005737">
    <property type="term" value="C:cytoplasm"/>
    <property type="evidence" value="ECO:0007669"/>
    <property type="project" value="UniProtKB-SubCell"/>
</dbReference>
<feature type="binding site" evidence="7">
    <location>
        <position position="460"/>
    </location>
    <ligand>
        <name>meso-2,6-diaminopimelate</name>
        <dbReference type="ChEBI" id="CHEBI:57791"/>
    </ligand>
</feature>